<evidence type="ECO:0000313" key="1">
    <source>
        <dbReference type="EMBL" id="KAF4083090.1"/>
    </source>
</evidence>
<proteinExistence type="predicted"/>
<accession>A0A7J6AK81</accession>
<dbReference type="EMBL" id="JAAGNN010000011">
    <property type="protein sequence ID" value="KAF4083090.1"/>
    <property type="molecule type" value="Genomic_DNA"/>
</dbReference>
<keyword evidence="2" id="KW-1185">Reference proteome</keyword>
<comment type="caution">
    <text evidence="1">The sequence shown here is derived from an EMBL/GenBank/DDBJ whole genome shotgun (WGS) entry which is preliminary data.</text>
</comment>
<gene>
    <name evidence="1" type="ORF">AMELA_G00136110</name>
</gene>
<dbReference type="AlphaFoldDB" id="A0A7J6AK81"/>
<protein>
    <submittedName>
        <fullName evidence="1">Uncharacterized protein</fullName>
    </submittedName>
</protein>
<sequence length="66" mass="7416">MKDISNQWRRPNTYFITGPHQNLSSDSLKVDSAHYTLISQQFHKAAQERARGGETLTTLTAAIIAE</sequence>
<dbReference type="Proteomes" id="UP000593565">
    <property type="component" value="Unassembled WGS sequence"/>
</dbReference>
<name>A0A7J6AK81_AMEME</name>
<reference evidence="1 2" key="1">
    <citation type="submission" date="2020-02" db="EMBL/GenBank/DDBJ databases">
        <title>A chromosome-scale genome assembly of the black bullhead catfish (Ameiurus melas).</title>
        <authorList>
            <person name="Wen M."/>
            <person name="Zham M."/>
            <person name="Cabau C."/>
            <person name="Klopp C."/>
            <person name="Donnadieu C."/>
            <person name="Roques C."/>
            <person name="Bouchez O."/>
            <person name="Lampietro C."/>
            <person name="Jouanno E."/>
            <person name="Herpin A."/>
            <person name="Louis A."/>
            <person name="Berthelot C."/>
            <person name="Parey E."/>
            <person name="Roest-Crollius H."/>
            <person name="Braasch I."/>
            <person name="Postlethwait J."/>
            <person name="Robinson-Rechavi M."/>
            <person name="Echchiki A."/>
            <person name="Begum T."/>
            <person name="Montfort J."/>
            <person name="Schartl M."/>
            <person name="Bobe J."/>
            <person name="Guiguen Y."/>
        </authorList>
    </citation>
    <scope>NUCLEOTIDE SEQUENCE [LARGE SCALE GENOMIC DNA]</scope>
    <source>
        <strain evidence="1">M_S1</strain>
        <tissue evidence="1">Blood</tissue>
    </source>
</reference>
<organism evidence="1 2">
    <name type="scientific">Ameiurus melas</name>
    <name type="common">Black bullhead</name>
    <name type="synonym">Silurus melas</name>
    <dbReference type="NCBI Taxonomy" id="219545"/>
    <lineage>
        <taxon>Eukaryota</taxon>
        <taxon>Metazoa</taxon>
        <taxon>Chordata</taxon>
        <taxon>Craniata</taxon>
        <taxon>Vertebrata</taxon>
        <taxon>Euteleostomi</taxon>
        <taxon>Actinopterygii</taxon>
        <taxon>Neopterygii</taxon>
        <taxon>Teleostei</taxon>
        <taxon>Ostariophysi</taxon>
        <taxon>Siluriformes</taxon>
        <taxon>Ictaluridae</taxon>
        <taxon>Ameiurus</taxon>
    </lineage>
</organism>
<evidence type="ECO:0000313" key="2">
    <source>
        <dbReference type="Proteomes" id="UP000593565"/>
    </source>
</evidence>